<dbReference type="EC" id="5.99.1.4" evidence="1"/>
<comment type="catalytic activity">
    <reaction evidence="1">
        <text>2-hydroxychromene-2-carboxylate = (3E)-4-(2-hydroxyphenyl)-2-oxobut-3-enoate</text>
        <dbReference type="Rhea" id="RHEA:27401"/>
        <dbReference type="ChEBI" id="CHEBI:59350"/>
        <dbReference type="ChEBI" id="CHEBI:59353"/>
        <dbReference type="EC" id="5.99.1.4"/>
    </reaction>
</comment>
<comment type="similarity">
    <text evidence="1">Belongs to the GST superfamily. NadH family.</text>
</comment>
<dbReference type="AlphaFoldDB" id="A0A1H7WRU4"/>
<evidence type="ECO:0000313" key="5">
    <source>
        <dbReference type="Proteomes" id="UP000199582"/>
    </source>
</evidence>
<dbReference type="PANTHER" id="PTHR42943:SF2">
    <property type="entry name" value="GLUTATHIONE S-TRANSFERASE KAPPA 1"/>
    <property type="match status" value="1"/>
</dbReference>
<dbReference type="PIRSF" id="PIRSF006386">
    <property type="entry name" value="HCCAis_GSTk"/>
    <property type="match status" value="1"/>
</dbReference>
<dbReference type="GO" id="GO:0004602">
    <property type="term" value="F:glutathione peroxidase activity"/>
    <property type="evidence" value="ECO:0007669"/>
    <property type="project" value="TreeGrafter"/>
</dbReference>
<dbReference type="EMBL" id="FOAG01000016">
    <property type="protein sequence ID" value="SEM23699.1"/>
    <property type="molecule type" value="Genomic_DNA"/>
</dbReference>
<keyword evidence="1 4" id="KW-0413">Isomerase</keyword>
<dbReference type="Pfam" id="PF01323">
    <property type="entry name" value="DSBA"/>
    <property type="match status" value="1"/>
</dbReference>
<dbReference type="SUPFAM" id="SSF52833">
    <property type="entry name" value="Thioredoxin-like"/>
    <property type="match status" value="1"/>
</dbReference>
<dbReference type="STRING" id="1287727.SAMN05443999_11645"/>
<evidence type="ECO:0000313" key="4">
    <source>
        <dbReference type="EMBL" id="SEM23699.1"/>
    </source>
</evidence>
<evidence type="ECO:0000256" key="1">
    <source>
        <dbReference type="PIRNR" id="PIRNR006386"/>
    </source>
</evidence>
<dbReference type="GO" id="GO:0006749">
    <property type="term" value="P:glutathione metabolic process"/>
    <property type="evidence" value="ECO:0007669"/>
    <property type="project" value="TreeGrafter"/>
</dbReference>
<accession>A0A1H7WRU4</accession>
<dbReference type="Gene3D" id="3.40.30.10">
    <property type="entry name" value="Glutaredoxin"/>
    <property type="match status" value="1"/>
</dbReference>
<feature type="domain" description="DSBA-like thioredoxin" evidence="3">
    <location>
        <begin position="4"/>
        <end position="197"/>
    </location>
</feature>
<dbReference type="InterPro" id="IPR001853">
    <property type="entry name" value="DSBA-like_thioredoxin_dom"/>
</dbReference>
<dbReference type="InterPro" id="IPR051924">
    <property type="entry name" value="GST_Kappa/NadH"/>
</dbReference>
<sequence length="212" mass="22612">MTDIEYFYSAHSAFAWLGSARLMEICAAHGARLVHKPIYLSPVVEAVGGLSFAGRTQAHVDYFFGRDIEHWAEFRGVEVIRHRPTHHDNSLTLPNGVIIAAQEAGRGADALAHAILGAHWRDGADIADPATLAPLIAGCGIDPGGLLAAAMSGPVQAIHDANTAEAIARSVFGSPTYFVGGDPFYGQDRLDLVERALMCPFSPSGWRNPLVG</sequence>
<organism evidence="4 5">
    <name type="scientific">Roseovarius azorensis</name>
    <dbReference type="NCBI Taxonomy" id="1287727"/>
    <lineage>
        <taxon>Bacteria</taxon>
        <taxon>Pseudomonadati</taxon>
        <taxon>Pseudomonadota</taxon>
        <taxon>Alphaproteobacteria</taxon>
        <taxon>Rhodobacterales</taxon>
        <taxon>Roseobacteraceae</taxon>
        <taxon>Roseovarius</taxon>
    </lineage>
</organism>
<proteinExistence type="inferred from homology"/>
<keyword evidence="5" id="KW-1185">Reference proteome</keyword>
<dbReference type="GO" id="GO:0018845">
    <property type="term" value="F:2-hydroxychromene-2-carboxylate isomerase activity"/>
    <property type="evidence" value="ECO:0007669"/>
    <property type="project" value="UniProtKB-UniRule"/>
</dbReference>
<protein>
    <recommendedName>
        <fullName evidence="1">2-hydroxychromene-2-carboxylate isomerase</fullName>
        <ecNumber evidence="1">5.99.1.4</ecNumber>
    </recommendedName>
</protein>
<gene>
    <name evidence="4" type="ORF">SAMN05443999_11645</name>
</gene>
<dbReference type="PANTHER" id="PTHR42943">
    <property type="entry name" value="GLUTATHIONE S-TRANSFERASE KAPPA"/>
    <property type="match status" value="1"/>
</dbReference>
<dbReference type="InterPro" id="IPR036249">
    <property type="entry name" value="Thioredoxin-like_sf"/>
</dbReference>
<reference evidence="4 5" key="1">
    <citation type="submission" date="2016-10" db="EMBL/GenBank/DDBJ databases">
        <authorList>
            <person name="de Groot N.N."/>
        </authorList>
    </citation>
    <scope>NUCLEOTIDE SEQUENCE [LARGE SCALE GENOMIC DNA]</scope>
    <source>
        <strain evidence="4 5">DSM 100674</strain>
    </source>
</reference>
<feature type="active site" description="Nucleophile" evidence="2">
    <location>
        <position position="12"/>
    </location>
</feature>
<dbReference type="GO" id="GO:0004364">
    <property type="term" value="F:glutathione transferase activity"/>
    <property type="evidence" value="ECO:0007669"/>
    <property type="project" value="TreeGrafter"/>
</dbReference>
<dbReference type="RefSeq" id="WP_093039121.1">
    <property type="nucleotide sequence ID" value="NZ_FOAG01000016.1"/>
</dbReference>
<dbReference type="InterPro" id="IPR014440">
    <property type="entry name" value="HCCAis_GSTk"/>
</dbReference>
<dbReference type="GO" id="GO:1901170">
    <property type="term" value="P:naphthalene catabolic process"/>
    <property type="evidence" value="ECO:0007669"/>
    <property type="project" value="InterPro"/>
</dbReference>
<dbReference type="InterPro" id="IPR044087">
    <property type="entry name" value="NahD-like"/>
</dbReference>
<dbReference type="Proteomes" id="UP000199582">
    <property type="component" value="Unassembled WGS sequence"/>
</dbReference>
<dbReference type="OrthoDB" id="5244108at2"/>
<evidence type="ECO:0000259" key="3">
    <source>
        <dbReference type="Pfam" id="PF01323"/>
    </source>
</evidence>
<name>A0A1H7WRU4_9RHOB</name>
<dbReference type="CDD" id="cd03022">
    <property type="entry name" value="DsbA_HCCA_Iso"/>
    <property type="match status" value="1"/>
</dbReference>
<evidence type="ECO:0000256" key="2">
    <source>
        <dbReference type="PIRSR" id="PIRSR006386-1"/>
    </source>
</evidence>